<dbReference type="InParanoid" id="A0A1X7TDF0"/>
<evidence type="ECO:0000313" key="1">
    <source>
        <dbReference type="EnsemblMetazoa" id="Aqu2.1.12614_001"/>
    </source>
</evidence>
<dbReference type="EnsemblMetazoa" id="Aqu2.1.12614_001">
    <property type="protein sequence ID" value="Aqu2.1.12614_001"/>
    <property type="gene ID" value="Aqu2.1.12614"/>
</dbReference>
<organism evidence="1">
    <name type="scientific">Amphimedon queenslandica</name>
    <name type="common">Sponge</name>
    <dbReference type="NCBI Taxonomy" id="400682"/>
    <lineage>
        <taxon>Eukaryota</taxon>
        <taxon>Metazoa</taxon>
        <taxon>Porifera</taxon>
        <taxon>Demospongiae</taxon>
        <taxon>Heteroscleromorpha</taxon>
        <taxon>Haplosclerida</taxon>
        <taxon>Niphatidae</taxon>
        <taxon>Amphimedon</taxon>
    </lineage>
</organism>
<accession>A0A1X7TDF0</accession>
<name>A0A1X7TDF0_AMPQE</name>
<dbReference type="AlphaFoldDB" id="A0A1X7TDF0"/>
<protein>
    <submittedName>
        <fullName evidence="1">Uncharacterized protein</fullName>
    </submittedName>
</protein>
<sequence length="21" mass="2454">VFRLSFGTVQSSKVFLVPWQQ</sequence>
<reference evidence="1" key="1">
    <citation type="submission" date="2017-05" db="UniProtKB">
        <authorList>
            <consortium name="EnsemblMetazoa"/>
        </authorList>
    </citation>
    <scope>IDENTIFICATION</scope>
</reference>
<proteinExistence type="predicted"/>